<accession>A0A6A5S1E9</accession>
<dbReference type="PANTHER" id="PTHR42076">
    <property type="entry name" value="CYANOVIRIN-N HOMOLOG"/>
    <property type="match status" value="1"/>
</dbReference>
<dbReference type="GeneID" id="54355350"/>
<dbReference type="Proteomes" id="UP000800082">
    <property type="component" value="Unassembled WGS sequence"/>
</dbReference>
<dbReference type="OrthoDB" id="2441380at2759"/>
<dbReference type="SMART" id="SM01111">
    <property type="entry name" value="CVNH"/>
    <property type="match status" value="1"/>
</dbReference>
<gene>
    <name evidence="2" type="ORF">M421DRAFT_88640</name>
</gene>
<evidence type="ECO:0000259" key="1">
    <source>
        <dbReference type="SMART" id="SM01111"/>
    </source>
</evidence>
<name>A0A6A5S1E9_9PLEO</name>
<protein>
    <submittedName>
        <fullName evidence="2">Cyanovirin-N</fullName>
    </submittedName>
</protein>
<reference evidence="2" key="1">
    <citation type="journal article" date="2020" name="Stud. Mycol.">
        <title>101 Dothideomycetes genomes: a test case for predicting lifestyles and emergence of pathogens.</title>
        <authorList>
            <person name="Haridas S."/>
            <person name="Albert R."/>
            <person name="Binder M."/>
            <person name="Bloem J."/>
            <person name="Labutti K."/>
            <person name="Salamov A."/>
            <person name="Andreopoulos B."/>
            <person name="Baker S."/>
            <person name="Barry K."/>
            <person name="Bills G."/>
            <person name="Bluhm B."/>
            <person name="Cannon C."/>
            <person name="Castanera R."/>
            <person name="Culley D."/>
            <person name="Daum C."/>
            <person name="Ezra D."/>
            <person name="Gonzalez J."/>
            <person name="Henrissat B."/>
            <person name="Kuo A."/>
            <person name="Liang C."/>
            <person name="Lipzen A."/>
            <person name="Lutzoni F."/>
            <person name="Magnuson J."/>
            <person name="Mondo S."/>
            <person name="Nolan M."/>
            <person name="Ohm R."/>
            <person name="Pangilinan J."/>
            <person name="Park H.-J."/>
            <person name="Ramirez L."/>
            <person name="Alfaro M."/>
            <person name="Sun H."/>
            <person name="Tritt A."/>
            <person name="Yoshinaga Y."/>
            <person name="Zwiers L.-H."/>
            <person name="Turgeon B."/>
            <person name="Goodwin S."/>
            <person name="Spatafora J."/>
            <person name="Crous P."/>
            <person name="Grigoriev I."/>
        </authorList>
    </citation>
    <scope>NUCLEOTIDE SEQUENCE</scope>
    <source>
        <strain evidence="2">CBS 183.55</strain>
    </source>
</reference>
<dbReference type="Gene3D" id="2.30.60.10">
    <property type="entry name" value="Cyanovirin-N"/>
    <property type="match status" value="1"/>
</dbReference>
<evidence type="ECO:0000313" key="3">
    <source>
        <dbReference type="Proteomes" id="UP000800082"/>
    </source>
</evidence>
<dbReference type="AlphaFoldDB" id="A0A6A5S1E9"/>
<evidence type="ECO:0000313" key="2">
    <source>
        <dbReference type="EMBL" id="KAF1933420.1"/>
    </source>
</evidence>
<dbReference type="PANTHER" id="PTHR42076:SF1">
    <property type="entry name" value="CYANOVIRIN-N DOMAIN-CONTAINING PROTEIN"/>
    <property type="match status" value="1"/>
</dbReference>
<keyword evidence="3" id="KW-1185">Reference proteome</keyword>
<dbReference type="SUPFAM" id="SSF51322">
    <property type="entry name" value="Cyanovirin-N"/>
    <property type="match status" value="1"/>
</dbReference>
<dbReference type="RefSeq" id="XP_033453668.1">
    <property type="nucleotide sequence ID" value="XM_033597683.1"/>
</dbReference>
<feature type="domain" description="Cyanovirin-N" evidence="1">
    <location>
        <begin position="2"/>
        <end position="105"/>
    </location>
</feature>
<sequence>MSFHYSAEDIRVDDGHILRARLQRADGEWNDSEIDLNQHVGNDNGHFYWDGENFSGSAENIHFTIEGDGSVPVLRASLCDQEGNYHERDLNLSERVSNNDGDFSYN</sequence>
<proteinExistence type="predicted"/>
<organism evidence="2 3">
    <name type="scientific">Didymella exigua CBS 183.55</name>
    <dbReference type="NCBI Taxonomy" id="1150837"/>
    <lineage>
        <taxon>Eukaryota</taxon>
        <taxon>Fungi</taxon>
        <taxon>Dikarya</taxon>
        <taxon>Ascomycota</taxon>
        <taxon>Pezizomycotina</taxon>
        <taxon>Dothideomycetes</taxon>
        <taxon>Pleosporomycetidae</taxon>
        <taxon>Pleosporales</taxon>
        <taxon>Pleosporineae</taxon>
        <taxon>Didymellaceae</taxon>
        <taxon>Didymella</taxon>
    </lineage>
</organism>
<dbReference type="InterPro" id="IPR011058">
    <property type="entry name" value="Cyanovirin-N"/>
</dbReference>
<dbReference type="InterPro" id="IPR036673">
    <property type="entry name" value="Cyanovirin-N_sf"/>
</dbReference>
<dbReference type="Pfam" id="PF08881">
    <property type="entry name" value="CVNH"/>
    <property type="match status" value="1"/>
</dbReference>
<dbReference type="EMBL" id="ML978957">
    <property type="protein sequence ID" value="KAF1933420.1"/>
    <property type="molecule type" value="Genomic_DNA"/>
</dbReference>